<comment type="caution">
    <text evidence="2">The sequence shown here is derived from an EMBL/GenBank/DDBJ whole genome shotgun (WGS) entry which is preliminary data.</text>
</comment>
<sequence length="115" mass="11944">MKLLLRWLASAAALLAVSYLVPGVVVTGFVTALLAALVIGLVNATIGAVVKFFTTPLRWLTLGLLTLVINAIMFWLAAEFVDGFATEGVGPTFIGALLYGILAGLIGGLLGGRKK</sequence>
<dbReference type="Proteomes" id="UP000216339">
    <property type="component" value="Unassembled WGS sequence"/>
</dbReference>
<dbReference type="AlphaFoldDB" id="A0A271J2J7"/>
<protein>
    <recommendedName>
        <fullName evidence="4">Phage holin family protein</fullName>
    </recommendedName>
</protein>
<keyword evidence="1" id="KW-1133">Transmembrane helix</keyword>
<keyword evidence="1" id="KW-0472">Membrane</keyword>
<evidence type="ECO:0008006" key="4">
    <source>
        <dbReference type="Google" id="ProtNLM"/>
    </source>
</evidence>
<feature type="transmembrane region" description="Helical" evidence="1">
    <location>
        <begin position="57"/>
        <end position="77"/>
    </location>
</feature>
<dbReference type="EMBL" id="MQWD01000001">
    <property type="protein sequence ID" value="PAP77741.1"/>
    <property type="molecule type" value="Genomic_DNA"/>
</dbReference>
<evidence type="ECO:0000256" key="1">
    <source>
        <dbReference type="SAM" id="Phobius"/>
    </source>
</evidence>
<name>A0A271J2J7_9BACT</name>
<dbReference type="Pfam" id="PF04020">
    <property type="entry name" value="Phage_holin_4_2"/>
    <property type="match status" value="1"/>
</dbReference>
<dbReference type="OrthoDB" id="6402664at2"/>
<dbReference type="RefSeq" id="WP_095511407.1">
    <property type="nucleotide sequence ID" value="NZ_MQWD01000001.1"/>
</dbReference>
<dbReference type="InterPro" id="IPR007165">
    <property type="entry name" value="Phage_holin_4_2"/>
</dbReference>
<keyword evidence="3" id="KW-1185">Reference proteome</keyword>
<reference evidence="2 3" key="1">
    <citation type="submission" date="2016-11" db="EMBL/GenBank/DDBJ databases">
        <title>Study of marine rhodopsin-containing bacteria.</title>
        <authorList>
            <person name="Yoshizawa S."/>
            <person name="Kumagai Y."/>
            <person name="Kogure K."/>
        </authorList>
    </citation>
    <scope>NUCLEOTIDE SEQUENCE [LARGE SCALE GENOMIC DNA]</scope>
    <source>
        <strain evidence="2 3">SAORIC-28</strain>
    </source>
</reference>
<feature type="transmembrane region" description="Helical" evidence="1">
    <location>
        <begin position="28"/>
        <end position="50"/>
    </location>
</feature>
<keyword evidence="1" id="KW-0812">Transmembrane</keyword>
<evidence type="ECO:0000313" key="2">
    <source>
        <dbReference type="EMBL" id="PAP77741.1"/>
    </source>
</evidence>
<evidence type="ECO:0000313" key="3">
    <source>
        <dbReference type="Proteomes" id="UP000216339"/>
    </source>
</evidence>
<proteinExistence type="predicted"/>
<accession>A0A271J2J7</accession>
<organism evidence="2 3">
    <name type="scientific">Rubrivirga marina</name>
    <dbReference type="NCBI Taxonomy" id="1196024"/>
    <lineage>
        <taxon>Bacteria</taxon>
        <taxon>Pseudomonadati</taxon>
        <taxon>Rhodothermota</taxon>
        <taxon>Rhodothermia</taxon>
        <taxon>Rhodothermales</taxon>
        <taxon>Rubricoccaceae</taxon>
        <taxon>Rubrivirga</taxon>
    </lineage>
</organism>
<dbReference type="PANTHER" id="PTHR37309:SF1">
    <property type="entry name" value="SLR0284 PROTEIN"/>
    <property type="match status" value="1"/>
</dbReference>
<gene>
    <name evidence="2" type="ORF">BSZ37_15455</name>
</gene>
<feature type="transmembrane region" description="Helical" evidence="1">
    <location>
        <begin position="89"/>
        <end position="110"/>
    </location>
</feature>
<dbReference type="PANTHER" id="PTHR37309">
    <property type="entry name" value="SLR0284 PROTEIN"/>
    <property type="match status" value="1"/>
</dbReference>